<protein>
    <submittedName>
        <fullName evidence="1">Uncharacterized protein</fullName>
    </submittedName>
</protein>
<comment type="caution">
    <text evidence="1">The sequence shown here is derived from an EMBL/GenBank/DDBJ whole genome shotgun (WGS) entry which is preliminary data.</text>
</comment>
<reference evidence="1 2" key="1">
    <citation type="submission" date="2014-06" db="EMBL/GenBank/DDBJ databases">
        <title>Functional and comparative genomic analyses of the Drosophila gut microbiota identify candidate symbiosis factors.</title>
        <authorList>
            <person name="Newell P.D."/>
            <person name="Chaston J.M."/>
            <person name="Douglas A.E."/>
        </authorList>
    </citation>
    <scope>NUCLEOTIDE SEQUENCE [LARGE SCALE GENOMIC DNA]</scope>
    <source>
        <strain evidence="1 2">DmCS_006</strain>
    </source>
</reference>
<evidence type="ECO:0000313" key="2">
    <source>
        <dbReference type="Proteomes" id="UP000029448"/>
    </source>
</evidence>
<keyword evidence="2" id="KW-1185">Reference proteome</keyword>
<sequence length="78" mass="8497">MGLIFPLQKRATGVTTGKAESEPIIREPGDLLSSSDRAAGRDVPEAGERTVQYAAVWCLSHALKNARLCSCFSWRGDF</sequence>
<evidence type="ECO:0000313" key="1">
    <source>
        <dbReference type="EMBL" id="KGB22765.1"/>
    </source>
</evidence>
<accession>A0A094YL86</accession>
<dbReference type="EMBL" id="JOKM01000072">
    <property type="protein sequence ID" value="KGB22765.1"/>
    <property type="molecule type" value="Genomic_DNA"/>
</dbReference>
<dbReference type="AlphaFoldDB" id="A0A094YL86"/>
<gene>
    <name evidence="1" type="ORF">AtDm6_2000</name>
</gene>
<dbReference type="Proteomes" id="UP000029448">
    <property type="component" value="Unassembled WGS sequence"/>
</dbReference>
<dbReference type="STRING" id="104102.AtDm6_2000"/>
<name>A0A094YL86_9PROT</name>
<organism evidence="1 2">
    <name type="scientific">Acetobacter tropicalis</name>
    <dbReference type="NCBI Taxonomy" id="104102"/>
    <lineage>
        <taxon>Bacteria</taxon>
        <taxon>Pseudomonadati</taxon>
        <taxon>Pseudomonadota</taxon>
        <taxon>Alphaproteobacteria</taxon>
        <taxon>Acetobacterales</taxon>
        <taxon>Acetobacteraceae</taxon>
        <taxon>Acetobacter</taxon>
    </lineage>
</organism>
<dbReference type="PATRIC" id="fig|104102.7.peg.1976"/>
<proteinExistence type="predicted"/>